<evidence type="ECO:0000256" key="12">
    <source>
        <dbReference type="ARBA" id="ARBA00049878"/>
    </source>
</evidence>
<reference evidence="13 14" key="1">
    <citation type="submission" date="2006-03" db="EMBL/GenBank/DDBJ databases">
        <authorList>
            <person name="Pinhassi J."/>
            <person name="Pedros-Alio C."/>
            <person name="Ferriera S."/>
            <person name="Johnson J."/>
            <person name="Kravitz S."/>
            <person name="Halpern A."/>
            <person name="Remington K."/>
            <person name="Beeson K."/>
            <person name="Tran B."/>
            <person name="Rogers Y.-H."/>
            <person name="Friedman R."/>
            <person name="Venter J.C."/>
        </authorList>
    </citation>
    <scope>NUCLEOTIDE SEQUENCE [LARGE SCALE GENOMIC DNA]</scope>
    <source>
        <strain evidence="13 14">RED65</strain>
    </source>
</reference>
<dbReference type="EMBL" id="AAQH01000023">
    <property type="protein sequence ID" value="EAT11116.1"/>
    <property type="molecule type" value="Genomic_DNA"/>
</dbReference>
<evidence type="ECO:0000256" key="7">
    <source>
        <dbReference type="ARBA" id="ARBA00026066"/>
    </source>
</evidence>
<comment type="similarity">
    <text evidence="2">Belongs to the MoaE family.</text>
</comment>
<comment type="pathway">
    <text evidence="1">Cofactor biosynthesis; molybdopterin biosynthesis.</text>
</comment>
<dbReference type="Proteomes" id="UP000004263">
    <property type="component" value="Unassembled WGS sequence"/>
</dbReference>
<sequence length="149" mass="17324">MNKIAVQEADFDIAQEYQAMRQDNPNDGAIVFFTGLVRDFNQGKNVTGLFLEHYPGMTEKSLENIVEQAKQRWPINRVSLIHRIGQLHISDQIVFVSASSPHREAAFDACRFIMDYLKHEAPFWKKETTQEGDRWVKANQKDKDALKKW</sequence>
<evidence type="ECO:0000256" key="5">
    <source>
        <dbReference type="ARBA" id="ARBA00022679"/>
    </source>
</evidence>
<protein>
    <recommendedName>
        <fullName evidence="4">Molybdopterin synthase catalytic subunit</fullName>
        <ecNumber evidence="3">2.8.1.12</ecNumber>
    </recommendedName>
    <alternativeName>
        <fullName evidence="10">MPT synthase subunit 2</fullName>
    </alternativeName>
    <alternativeName>
        <fullName evidence="8">Molybdenum cofactor biosynthesis protein E</fullName>
    </alternativeName>
    <alternativeName>
        <fullName evidence="9">Molybdopterin-converting factor large subunit</fullName>
    </alternativeName>
    <alternativeName>
        <fullName evidence="11">Molybdopterin-converting factor subunit 2</fullName>
    </alternativeName>
</protein>
<dbReference type="HOGENOM" id="CLU_089568_2_1_6"/>
<evidence type="ECO:0000256" key="6">
    <source>
        <dbReference type="ARBA" id="ARBA00023150"/>
    </source>
</evidence>
<dbReference type="EC" id="2.8.1.12" evidence="3"/>
<dbReference type="GO" id="GO:0006777">
    <property type="term" value="P:Mo-molybdopterin cofactor biosynthetic process"/>
    <property type="evidence" value="ECO:0007669"/>
    <property type="project" value="UniProtKB-KW"/>
</dbReference>
<evidence type="ECO:0000256" key="8">
    <source>
        <dbReference type="ARBA" id="ARBA00029745"/>
    </source>
</evidence>
<comment type="caution">
    <text evidence="13">The sequence shown here is derived from an EMBL/GenBank/DDBJ whole genome shotgun (WGS) entry which is preliminary data.</text>
</comment>
<dbReference type="Pfam" id="PF02391">
    <property type="entry name" value="MoaE"/>
    <property type="match status" value="1"/>
</dbReference>
<evidence type="ECO:0000256" key="9">
    <source>
        <dbReference type="ARBA" id="ARBA00030407"/>
    </source>
</evidence>
<gene>
    <name evidence="13" type="ORF">RED65_04959</name>
</gene>
<evidence type="ECO:0000256" key="3">
    <source>
        <dbReference type="ARBA" id="ARBA00011950"/>
    </source>
</evidence>
<comment type="catalytic activity">
    <reaction evidence="12">
        <text>2 [molybdopterin-synthase sulfur-carrier protein]-C-terminal-Gly-aminoethanethioate + cyclic pyranopterin phosphate + H2O = molybdopterin + 2 [molybdopterin-synthase sulfur-carrier protein]-C-terminal Gly-Gly + 2 H(+)</text>
        <dbReference type="Rhea" id="RHEA:26333"/>
        <dbReference type="Rhea" id="RHEA-COMP:12202"/>
        <dbReference type="Rhea" id="RHEA-COMP:19907"/>
        <dbReference type="ChEBI" id="CHEBI:15377"/>
        <dbReference type="ChEBI" id="CHEBI:15378"/>
        <dbReference type="ChEBI" id="CHEBI:58698"/>
        <dbReference type="ChEBI" id="CHEBI:59648"/>
        <dbReference type="ChEBI" id="CHEBI:90778"/>
        <dbReference type="ChEBI" id="CHEBI:232372"/>
        <dbReference type="EC" id="2.8.1.12"/>
    </reaction>
</comment>
<comment type="subunit">
    <text evidence="7">Heterotetramer of 2 MoaD subunits and 2 MoaE subunits. Also stable as homodimer. The enzyme changes between these two forms during catalysis.</text>
</comment>
<dbReference type="SUPFAM" id="SSF54690">
    <property type="entry name" value="Molybdopterin synthase subunit MoaE"/>
    <property type="match status" value="1"/>
</dbReference>
<evidence type="ECO:0000313" key="13">
    <source>
        <dbReference type="EMBL" id="EAT11116.1"/>
    </source>
</evidence>
<evidence type="ECO:0000313" key="14">
    <source>
        <dbReference type="Proteomes" id="UP000004263"/>
    </source>
</evidence>
<dbReference type="UniPathway" id="UPA00344"/>
<dbReference type="PANTHER" id="PTHR23404">
    <property type="entry name" value="MOLYBDOPTERIN SYNTHASE RELATED"/>
    <property type="match status" value="1"/>
</dbReference>
<organism evidence="13 14">
    <name type="scientific">Bermanella marisrubri</name>
    <dbReference type="NCBI Taxonomy" id="207949"/>
    <lineage>
        <taxon>Bacteria</taxon>
        <taxon>Pseudomonadati</taxon>
        <taxon>Pseudomonadota</taxon>
        <taxon>Gammaproteobacteria</taxon>
        <taxon>Oceanospirillales</taxon>
        <taxon>Oceanospirillaceae</taxon>
        <taxon>Bermanella</taxon>
    </lineage>
</organism>
<keyword evidence="6" id="KW-0501">Molybdenum cofactor biosynthesis</keyword>
<dbReference type="RefSeq" id="WP_007016718.1">
    <property type="nucleotide sequence ID" value="NZ_AAQH01000023.1"/>
</dbReference>
<dbReference type="GO" id="GO:0030366">
    <property type="term" value="F:molybdopterin synthase activity"/>
    <property type="evidence" value="ECO:0007669"/>
    <property type="project" value="UniProtKB-EC"/>
</dbReference>
<dbReference type="OrthoDB" id="9803224at2"/>
<dbReference type="FunFam" id="3.90.1170.40:FF:000001">
    <property type="entry name" value="Molybdopterin synthase catalytic subunit MoaE"/>
    <property type="match status" value="1"/>
</dbReference>
<dbReference type="InterPro" id="IPR003448">
    <property type="entry name" value="Mopterin_biosynth_MoaE"/>
</dbReference>
<evidence type="ECO:0000256" key="4">
    <source>
        <dbReference type="ARBA" id="ARBA00013858"/>
    </source>
</evidence>
<dbReference type="Gene3D" id="3.90.1170.40">
    <property type="entry name" value="Molybdopterin biosynthesis MoaE subunit"/>
    <property type="match status" value="1"/>
</dbReference>
<accession>Q1MYU0</accession>
<dbReference type="InterPro" id="IPR036563">
    <property type="entry name" value="MoaE_sf"/>
</dbReference>
<evidence type="ECO:0000256" key="1">
    <source>
        <dbReference type="ARBA" id="ARBA00005046"/>
    </source>
</evidence>
<name>Q1MYU0_9GAMM</name>
<keyword evidence="14" id="KW-1185">Reference proteome</keyword>
<dbReference type="CDD" id="cd00756">
    <property type="entry name" value="MoaE"/>
    <property type="match status" value="1"/>
</dbReference>
<dbReference type="AlphaFoldDB" id="Q1MYU0"/>
<dbReference type="STRING" id="207949.RED65_04959"/>
<evidence type="ECO:0000256" key="11">
    <source>
        <dbReference type="ARBA" id="ARBA00032474"/>
    </source>
</evidence>
<evidence type="ECO:0000256" key="2">
    <source>
        <dbReference type="ARBA" id="ARBA00005426"/>
    </source>
</evidence>
<keyword evidence="5" id="KW-0808">Transferase</keyword>
<proteinExistence type="inferred from homology"/>
<dbReference type="NCBIfam" id="NF007959">
    <property type="entry name" value="PRK10678.1"/>
    <property type="match status" value="1"/>
</dbReference>
<evidence type="ECO:0000256" key="10">
    <source>
        <dbReference type="ARBA" id="ARBA00030781"/>
    </source>
</evidence>